<dbReference type="SMART" id="SM00387">
    <property type="entry name" value="HATPase_c"/>
    <property type="match status" value="1"/>
</dbReference>
<evidence type="ECO:0000256" key="1">
    <source>
        <dbReference type="ARBA" id="ARBA00000085"/>
    </source>
</evidence>
<evidence type="ECO:0000313" key="8">
    <source>
        <dbReference type="EMBL" id="MBC5726023.1"/>
    </source>
</evidence>
<evidence type="ECO:0000256" key="6">
    <source>
        <dbReference type="ARBA" id="ARBA00023012"/>
    </source>
</evidence>
<dbReference type="Proteomes" id="UP000606499">
    <property type="component" value="Unassembled WGS sequence"/>
</dbReference>
<keyword evidence="4" id="KW-0808">Transferase</keyword>
<keyword evidence="9" id="KW-1185">Reference proteome</keyword>
<reference evidence="8" key="1">
    <citation type="submission" date="2020-08" db="EMBL/GenBank/DDBJ databases">
        <title>Genome public.</title>
        <authorList>
            <person name="Liu C."/>
            <person name="Sun Q."/>
        </authorList>
    </citation>
    <scope>NUCLEOTIDE SEQUENCE</scope>
    <source>
        <strain evidence="8">NSJ-28</strain>
    </source>
</reference>
<proteinExistence type="predicted"/>
<accession>A0A923LVC3</accession>
<comment type="caution">
    <text evidence="8">The sequence shown here is derived from an EMBL/GenBank/DDBJ whole genome shotgun (WGS) entry which is preliminary data.</text>
</comment>
<dbReference type="InterPro" id="IPR036890">
    <property type="entry name" value="HATPase_C_sf"/>
</dbReference>
<dbReference type="InterPro" id="IPR005467">
    <property type="entry name" value="His_kinase_dom"/>
</dbReference>
<organism evidence="8 9">
    <name type="scientific">Agathobaculum faecis</name>
    <dbReference type="NCBI Taxonomy" id="2763013"/>
    <lineage>
        <taxon>Bacteria</taxon>
        <taxon>Bacillati</taxon>
        <taxon>Bacillota</taxon>
        <taxon>Clostridia</taxon>
        <taxon>Eubacteriales</taxon>
        <taxon>Butyricicoccaceae</taxon>
        <taxon>Agathobaculum</taxon>
    </lineage>
</organism>
<evidence type="ECO:0000256" key="5">
    <source>
        <dbReference type="ARBA" id="ARBA00022777"/>
    </source>
</evidence>
<gene>
    <name evidence="8" type="ORF">H8S45_11200</name>
</gene>
<dbReference type="InterPro" id="IPR050980">
    <property type="entry name" value="2C_sensor_his_kinase"/>
</dbReference>
<keyword evidence="5 8" id="KW-0418">Kinase</keyword>
<dbReference type="AlphaFoldDB" id="A0A923LVC3"/>
<keyword evidence="3" id="KW-0597">Phosphoprotein</keyword>
<dbReference type="SUPFAM" id="SSF55874">
    <property type="entry name" value="ATPase domain of HSP90 chaperone/DNA topoisomerase II/histidine kinase"/>
    <property type="match status" value="1"/>
</dbReference>
<dbReference type="InterPro" id="IPR003594">
    <property type="entry name" value="HATPase_dom"/>
</dbReference>
<evidence type="ECO:0000256" key="4">
    <source>
        <dbReference type="ARBA" id="ARBA00022679"/>
    </source>
</evidence>
<comment type="catalytic activity">
    <reaction evidence="1">
        <text>ATP + protein L-histidine = ADP + protein N-phospho-L-histidine.</text>
        <dbReference type="EC" id="2.7.13.3"/>
    </reaction>
</comment>
<dbReference type="PROSITE" id="PS50109">
    <property type="entry name" value="HIS_KIN"/>
    <property type="match status" value="1"/>
</dbReference>
<dbReference type="GO" id="GO:0004673">
    <property type="term" value="F:protein histidine kinase activity"/>
    <property type="evidence" value="ECO:0007669"/>
    <property type="project" value="UniProtKB-EC"/>
</dbReference>
<evidence type="ECO:0000256" key="2">
    <source>
        <dbReference type="ARBA" id="ARBA00012438"/>
    </source>
</evidence>
<feature type="domain" description="Histidine kinase" evidence="7">
    <location>
        <begin position="215"/>
        <end position="331"/>
    </location>
</feature>
<protein>
    <recommendedName>
        <fullName evidence="2">histidine kinase</fullName>
        <ecNumber evidence="2">2.7.13.3</ecNumber>
    </recommendedName>
</protein>
<evidence type="ECO:0000259" key="7">
    <source>
        <dbReference type="PROSITE" id="PS50109"/>
    </source>
</evidence>
<dbReference type="Gene3D" id="3.30.565.10">
    <property type="entry name" value="Histidine kinase-like ATPase, C-terminal domain"/>
    <property type="match status" value="1"/>
</dbReference>
<dbReference type="PANTHER" id="PTHR44936">
    <property type="entry name" value="SENSOR PROTEIN CREC"/>
    <property type="match status" value="1"/>
</dbReference>
<dbReference type="CDD" id="cd00075">
    <property type="entry name" value="HATPase"/>
    <property type="match status" value="1"/>
</dbReference>
<dbReference type="GO" id="GO:0000160">
    <property type="term" value="P:phosphorelay signal transduction system"/>
    <property type="evidence" value="ECO:0007669"/>
    <property type="project" value="UniProtKB-KW"/>
</dbReference>
<evidence type="ECO:0000313" key="9">
    <source>
        <dbReference type="Proteomes" id="UP000606499"/>
    </source>
</evidence>
<dbReference type="PANTHER" id="PTHR44936:SF9">
    <property type="entry name" value="SENSOR PROTEIN CREC"/>
    <property type="match status" value="1"/>
</dbReference>
<name>A0A923LVC3_9FIRM</name>
<sequence>MADTFFSQLDSAALRALLNRTALHDAALLTVGPTLYIEACNDAAARLTGLHPLERIDQLLSGASAGALRDCIVQQAPRTVYEELDGAEYRLELLPHRGGALLAFLHDNRSSYDGSLRVLHAKSAQYLGTLFACAEQVQDPALAAELRKQCLRMHRILTHSDFLHDPPLTEQLRLYRTDLVALCQTAAANAVLYGPSHGTKNITVHAPDFCDALIEPQLIQKALYNLLSNALHASPAGGDIVLTLTDDSSFATITVADRGPGLDAELFEALLTGWERQVSLDDYLSLARCGAPLGLGLPLIQRIAQAHGGSLLLSPREGGGSELHMSIAHLPAALADNNLRAPMILEEGYSLEEIEFSIFD</sequence>
<dbReference type="EC" id="2.7.13.3" evidence="2"/>
<keyword evidence="6" id="KW-0902">Two-component regulatory system</keyword>
<dbReference type="PRINTS" id="PR00344">
    <property type="entry name" value="BCTRLSENSOR"/>
</dbReference>
<dbReference type="InterPro" id="IPR004358">
    <property type="entry name" value="Sig_transdc_His_kin-like_C"/>
</dbReference>
<evidence type="ECO:0000256" key="3">
    <source>
        <dbReference type="ARBA" id="ARBA00022553"/>
    </source>
</evidence>
<dbReference type="RefSeq" id="WP_054328006.1">
    <property type="nucleotide sequence ID" value="NZ_JACOPL010000010.1"/>
</dbReference>
<dbReference type="EMBL" id="JACOPL010000010">
    <property type="protein sequence ID" value="MBC5726023.1"/>
    <property type="molecule type" value="Genomic_DNA"/>
</dbReference>
<dbReference type="Pfam" id="PF02518">
    <property type="entry name" value="HATPase_c"/>
    <property type="match status" value="1"/>
</dbReference>